<name>A0A4Q7M4A6_9MICO</name>
<dbReference type="Proteomes" id="UP000293852">
    <property type="component" value="Unassembled WGS sequence"/>
</dbReference>
<dbReference type="OrthoDB" id="7064934at2"/>
<dbReference type="SUPFAM" id="SSF52266">
    <property type="entry name" value="SGNH hydrolase"/>
    <property type="match status" value="1"/>
</dbReference>
<evidence type="ECO:0000313" key="2">
    <source>
        <dbReference type="EMBL" id="RZS61843.1"/>
    </source>
</evidence>
<evidence type="ECO:0000256" key="1">
    <source>
        <dbReference type="SAM" id="MobiDB-lite"/>
    </source>
</evidence>
<dbReference type="RefSeq" id="WP_130414840.1">
    <property type="nucleotide sequence ID" value="NZ_SGWX01000001.1"/>
</dbReference>
<evidence type="ECO:0000313" key="3">
    <source>
        <dbReference type="Proteomes" id="UP000293852"/>
    </source>
</evidence>
<comment type="caution">
    <text evidence="2">The sequence shown here is derived from an EMBL/GenBank/DDBJ whole genome shotgun (WGS) entry which is preliminary data.</text>
</comment>
<reference evidence="2 3" key="1">
    <citation type="submission" date="2019-02" db="EMBL/GenBank/DDBJ databases">
        <title>Sequencing the genomes of 1000 actinobacteria strains.</title>
        <authorList>
            <person name="Klenk H.-P."/>
        </authorList>
    </citation>
    <scope>NUCLEOTIDE SEQUENCE [LARGE SCALE GENOMIC DNA]</scope>
    <source>
        <strain evidence="2 3">DSM 16932</strain>
    </source>
</reference>
<proteinExistence type="predicted"/>
<organism evidence="2 3">
    <name type="scientific">Xylanimonas ulmi</name>
    <dbReference type="NCBI Taxonomy" id="228973"/>
    <lineage>
        <taxon>Bacteria</taxon>
        <taxon>Bacillati</taxon>
        <taxon>Actinomycetota</taxon>
        <taxon>Actinomycetes</taxon>
        <taxon>Micrococcales</taxon>
        <taxon>Promicromonosporaceae</taxon>
        <taxon>Xylanimonas</taxon>
    </lineage>
</organism>
<sequence length="301" mass="31269">MTDTRIPTAAPAPPPTGRPHRRSRRPRRLVLAALAVAALAAATAALVDRSRPVPTVNLSAPSTAELDVAAQSRVVFGHQSVGDNILGGVGALYAAAGVSEPEVVDTREPVPGADGYIAHTHVGANGDPLSKLADFAEVAGGPLGTQADVLLLKLCYADITASSDVEAVFDAYVAAMTAIQAAHPDATVLYTTVPVTADRSLKAKVKALLGRDDQMGPADNLARQRYNELIRERYQATGRLFDVAAAESTLASDPALRGEGAEQYAVLNPALMSDAGHLNAHGAQVVAADLMRLIAAHTPTR</sequence>
<keyword evidence="3" id="KW-1185">Reference proteome</keyword>
<protein>
    <recommendedName>
        <fullName evidence="4">GDSL-like lipase/acylhydrolase family protein</fullName>
    </recommendedName>
</protein>
<accession>A0A4Q7M4A6</accession>
<dbReference type="Gene3D" id="3.40.50.1110">
    <property type="entry name" value="SGNH hydrolase"/>
    <property type="match status" value="1"/>
</dbReference>
<feature type="region of interest" description="Disordered" evidence="1">
    <location>
        <begin position="1"/>
        <end position="24"/>
    </location>
</feature>
<gene>
    <name evidence="2" type="ORF">EV386_2155</name>
</gene>
<dbReference type="AlphaFoldDB" id="A0A4Q7M4A6"/>
<evidence type="ECO:0008006" key="4">
    <source>
        <dbReference type="Google" id="ProtNLM"/>
    </source>
</evidence>
<dbReference type="InterPro" id="IPR036514">
    <property type="entry name" value="SGNH_hydro_sf"/>
</dbReference>
<dbReference type="EMBL" id="SGWX01000001">
    <property type="protein sequence ID" value="RZS61843.1"/>
    <property type="molecule type" value="Genomic_DNA"/>
</dbReference>